<keyword evidence="13" id="KW-0406">Ion transport</keyword>
<keyword evidence="5" id="KW-0813">Transport</keyword>
<evidence type="ECO:0000256" key="8">
    <source>
        <dbReference type="ARBA" id="ARBA00022781"/>
    </source>
</evidence>
<dbReference type="GO" id="GO:0030254">
    <property type="term" value="P:protein secretion by the type III secretion system"/>
    <property type="evidence" value="ECO:0007669"/>
    <property type="project" value="InterPro"/>
</dbReference>
<evidence type="ECO:0000256" key="15">
    <source>
        <dbReference type="ARBA" id="ARBA00023310"/>
    </source>
</evidence>
<evidence type="ECO:0000256" key="3">
    <source>
        <dbReference type="ARBA" id="ARBA00012473"/>
    </source>
</evidence>
<dbReference type="InterPro" id="IPR020003">
    <property type="entry name" value="ATPase_a/bsu_AS"/>
</dbReference>
<evidence type="ECO:0000256" key="4">
    <source>
        <dbReference type="ARBA" id="ARBA00020580"/>
    </source>
</evidence>
<evidence type="ECO:0000256" key="12">
    <source>
        <dbReference type="ARBA" id="ARBA00022967"/>
    </source>
</evidence>
<dbReference type="PROSITE" id="PS00152">
    <property type="entry name" value="ATPASE_ALPHA_BETA"/>
    <property type="match status" value="1"/>
</dbReference>
<gene>
    <name evidence="19" type="primary">fliI</name>
    <name evidence="19" type="ORF">C0039_12945</name>
</gene>
<dbReference type="GO" id="GO:0030257">
    <property type="term" value="C:type III protein secretion system complex"/>
    <property type="evidence" value="ECO:0007669"/>
    <property type="project" value="InterPro"/>
</dbReference>
<feature type="chain" id="PRO_5014801570" description="Flagellum-specific ATP synthase" evidence="17">
    <location>
        <begin position="22"/>
        <end position="485"/>
    </location>
</feature>
<evidence type="ECO:0000256" key="13">
    <source>
        <dbReference type="ARBA" id="ARBA00023065"/>
    </source>
</evidence>
<accession>A0A2N5X1D5</accession>
<reference evidence="19 20" key="1">
    <citation type="submission" date="2018-01" db="EMBL/GenBank/DDBJ databases">
        <title>The draft genome sequence of Halioglobus lutimaris HF004.</title>
        <authorList>
            <person name="Du Z.-J."/>
            <person name="Shi M.-J."/>
        </authorList>
    </citation>
    <scope>NUCLEOTIDE SEQUENCE [LARGE SCALE GENOMIC DNA]</scope>
    <source>
        <strain evidence="19 20">HF004</strain>
    </source>
</reference>
<dbReference type="FunFam" id="3.40.50.12240:FF:000002">
    <property type="entry name" value="Flagellum-specific ATP synthase FliI"/>
    <property type="match status" value="1"/>
</dbReference>
<keyword evidence="7" id="KW-0547">Nucleotide-binding</keyword>
<keyword evidence="15" id="KW-0066">ATP synthesis</keyword>
<dbReference type="CDD" id="cd01136">
    <property type="entry name" value="ATPase_flagellum-secretory_path_III"/>
    <property type="match status" value="1"/>
</dbReference>
<dbReference type="Gene3D" id="3.40.50.12240">
    <property type="match status" value="1"/>
</dbReference>
<comment type="subcellular location">
    <subcellularLocation>
        <location evidence="1">Cytoplasm</location>
    </subcellularLocation>
</comment>
<dbReference type="SMART" id="SM00382">
    <property type="entry name" value="AAA"/>
    <property type="match status" value="1"/>
</dbReference>
<dbReference type="InterPro" id="IPR005714">
    <property type="entry name" value="ATPase_T3SS_FliI/YscN"/>
</dbReference>
<keyword evidence="6" id="KW-0963">Cytoplasm</keyword>
<evidence type="ECO:0000259" key="18">
    <source>
        <dbReference type="SMART" id="SM00382"/>
    </source>
</evidence>
<evidence type="ECO:0000256" key="17">
    <source>
        <dbReference type="SAM" id="SignalP"/>
    </source>
</evidence>
<keyword evidence="11" id="KW-0653">Protein transport</keyword>
<name>A0A2N5X1D5_9GAMM</name>
<dbReference type="EC" id="7.1.2.2" evidence="3"/>
<dbReference type="OrthoDB" id="9148544at2"/>
<keyword evidence="9" id="KW-1005">Bacterial flagellum biogenesis</keyword>
<keyword evidence="20" id="KW-1185">Reference proteome</keyword>
<dbReference type="PANTHER" id="PTHR15184:SF81">
    <property type="entry name" value="FLAGELLUM-SPECIFIC ATP SYNTHASE"/>
    <property type="match status" value="1"/>
</dbReference>
<dbReference type="AlphaFoldDB" id="A0A2N5X1D5"/>
<dbReference type="NCBIfam" id="TIGR01026">
    <property type="entry name" value="fliI_yscN"/>
    <property type="match status" value="1"/>
</dbReference>
<evidence type="ECO:0000256" key="7">
    <source>
        <dbReference type="ARBA" id="ARBA00022741"/>
    </source>
</evidence>
<keyword evidence="8" id="KW-0375">Hydrogen ion transport</keyword>
<keyword evidence="14" id="KW-1006">Bacterial flagellum protein export</keyword>
<protein>
    <recommendedName>
        <fullName evidence="4">Flagellum-specific ATP synthase</fullName>
        <ecNumber evidence="3">7.1.2.2</ecNumber>
    </recommendedName>
</protein>
<dbReference type="GO" id="GO:0016887">
    <property type="term" value="F:ATP hydrolysis activity"/>
    <property type="evidence" value="ECO:0007669"/>
    <property type="project" value="InterPro"/>
</dbReference>
<dbReference type="InterPro" id="IPR050053">
    <property type="entry name" value="ATPase_alpha/beta_chains"/>
</dbReference>
<dbReference type="Pfam" id="PF00006">
    <property type="entry name" value="ATP-synt_ab"/>
    <property type="match status" value="1"/>
</dbReference>
<keyword evidence="12" id="KW-1278">Translocase</keyword>
<evidence type="ECO:0000313" key="20">
    <source>
        <dbReference type="Proteomes" id="UP000235005"/>
    </source>
</evidence>
<evidence type="ECO:0000256" key="2">
    <source>
        <dbReference type="ARBA" id="ARBA00008936"/>
    </source>
</evidence>
<feature type="signal peptide" evidence="17">
    <location>
        <begin position="1"/>
        <end position="21"/>
    </location>
</feature>
<evidence type="ECO:0000256" key="16">
    <source>
        <dbReference type="ARBA" id="ARBA00034006"/>
    </source>
</evidence>
<comment type="similarity">
    <text evidence="2">Belongs to the ATPase alpha/beta chains family.</text>
</comment>
<proteinExistence type="inferred from homology"/>
<dbReference type="GO" id="GO:0005524">
    <property type="term" value="F:ATP binding"/>
    <property type="evidence" value="ECO:0007669"/>
    <property type="project" value="UniProtKB-KW"/>
</dbReference>
<dbReference type="InterPro" id="IPR040627">
    <property type="entry name" value="T3SS_ATPase_C"/>
</dbReference>
<comment type="caution">
    <text evidence="19">The sequence shown here is derived from an EMBL/GenBank/DDBJ whole genome shotgun (WGS) entry which is preliminary data.</text>
</comment>
<keyword evidence="10" id="KW-0067">ATP-binding</keyword>
<dbReference type="CDD" id="cd18117">
    <property type="entry name" value="ATP-synt_flagellum-secretory_path_III_N"/>
    <property type="match status" value="1"/>
</dbReference>
<dbReference type="PANTHER" id="PTHR15184">
    <property type="entry name" value="ATP SYNTHASE"/>
    <property type="match status" value="1"/>
</dbReference>
<evidence type="ECO:0000256" key="10">
    <source>
        <dbReference type="ARBA" id="ARBA00022840"/>
    </source>
</evidence>
<evidence type="ECO:0000256" key="9">
    <source>
        <dbReference type="ARBA" id="ARBA00022795"/>
    </source>
</evidence>
<dbReference type="GO" id="GO:0005737">
    <property type="term" value="C:cytoplasm"/>
    <property type="evidence" value="ECO:0007669"/>
    <property type="project" value="UniProtKB-SubCell"/>
</dbReference>
<feature type="domain" description="AAA+ ATPase" evidence="18">
    <location>
        <begin position="196"/>
        <end position="377"/>
    </location>
</feature>
<evidence type="ECO:0000256" key="6">
    <source>
        <dbReference type="ARBA" id="ARBA00022490"/>
    </source>
</evidence>
<evidence type="ECO:0000256" key="1">
    <source>
        <dbReference type="ARBA" id="ARBA00004496"/>
    </source>
</evidence>
<dbReference type="Proteomes" id="UP000235005">
    <property type="component" value="Unassembled WGS sequence"/>
</dbReference>
<dbReference type="GO" id="GO:0044781">
    <property type="term" value="P:bacterial-type flagellum organization"/>
    <property type="evidence" value="ECO:0007669"/>
    <property type="project" value="UniProtKB-KW"/>
</dbReference>
<organism evidence="19 20">
    <name type="scientific">Pseudohalioglobus lutimaris</name>
    <dbReference type="NCBI Taxonomy" id="1737061"/>
    <lineage>
        <taxon>Bacteria</taxon>
        <taxon>Pseudomonadati</taxon>
        <taxon>Pseudomonadota</taxon>
        <taxon>Gammaproteobacteria</taxon>
        <taxon>Cellvibrionales</taxon>
        <taxon>Halieaceae</taxon>
        <taxon>Pseudohalioglobus</taxon>
    </lineage>
</organism>
<keyword evidence="19" id="KW-0378">Hydrolase</keyword>
<dbReference type="EMBL" id="PKUS01000016">
    <property type="protein sequence ID" value="PLW68298.1"/>
    <property type="molecule type" value="Genomic_DNA"/>
</dbReference>
<evidence type="ECO:0000256" key="14">
    <source>
        <dbReference type="ARBA" id="ARBA00023225"/>
    </source>
</evidence>
<evidence type="ECO:0000256" key="11">
    <source>
        <dbReference type="ARBA" id="ARBA00022927"/>
    </source>
</evidence>
<dbReference type="InterPro" id="IPR003593">
    <property type="entry name" value="AAA+_ATPase"/>
</dbReference>
<dbReference type="SUPFAM" id="SSF52540">
    <property type="entry name" value="P-loop containing nucleoside triphosphate hydrolases"/>
    <property type="match status" value="1"/>
</dbReference>
<dbReference type="GO" id="GO:0046933">
    <property type="term" value="F:proton-transporting ATP synthase activity, rotational mechanism"/>
    <property type="evidence" value="ECO:0007669"/>
    <property type="project" value="TreeGrafter"/>
</dbReference>
<evidence type="ECO:0000256" key="5">
    <source>
        <dbReference type="ARBA" id="ARBA00022448"/>
    </source>
</evidence>
<sequence length="485" mass="51830">MPRWRSRWSWCLRICWTSAKACWIPDVSLSEQLQVEREQRVTGRLEHISAALQPTLFREEGSLIRMIGIKLEAVGCQAPIGSRCKIITDEGASMEAEVVGFSDGSLFLMPEGNLRGVRLGARVVPLDSGGVVEVGDGLLGRVIDGAGKPIDGGPAISCLHHIPLRGTPINPLDRTPINEPLDVGVRAINALLSMGKGQRMGLFAGSGVGKSTLLGMMTRHTEADVIVVSLVGERGREVREFVDEILGEEALAKAIVVATPADDSPLMRVHGAWRATAIAEYFSTRGKSVLLLMDSLTRVAQAQREIGLAVGEPPVSKGYPPSVFSLLPAIVERAGNSASGSVTAVYTVLVEGGDFDDPVSDASRAILDGHIVLSREVADSGLFPAIDIEPSVSRLMTAIADGPQQEMAREVKRLYALYQQNQDLINIGAYQQGADASVDRAIIAAPHIRSFIAQDAAEKIDMSGSLQALRGLFEICSAPVADNES</sequence>
<keyword evidence="17" id="KW-0732">Signal</keyword>
<dbReference type="InterPro" id="IPR000194">
    <property type="entry name" value="ATPase_F1/V1/A1_a/bsu_nucl-bd"/>
</dbReference>
<dbReference type="GO" id="GO:0008564">
    <property type="term" value="F:protein-exporting ATPase activity"/>
    <property type="evidence" value="ECO:0007669"/>
    <property type="project" value="UniProtKB-EC"/>
</dbReference>
<evidence type="ECO:0000313" key="19">
    <source>
        <dbReference type="EMBL" id="PLW68298.1"/>
    </source>
</evidence>
<dbReference type="InterPro" id="IPR027417">
    <property type="entry name" value="P-loop_NTPase"/>
</dbReference>
<comment type="catalytic activity">
    <reaction evidence="16">
        <text>ATP + H2O + cellular proteinSide 1 = ADP + phosphate + cellular proteinSide 2.</text>
        <dbReference type="EC" id="7.4.2.8"/>
    </reaction>
</comment>
<dbReference type="Pfam" id="PF18269">
    <property type="entry name" value="T3SS_ATPase_C"/>
    <property type="match status" value="1"/>
</dbReference>